<sequence>MEMCGSRINATALGNANNIGITTLTIFLVASCQVGKLKVTVGGITGSLEISNLNFTQKRLSNLKGQACSLQYPLEYLPKVHYSHHLTPSCDGVNNIGILKIEMKSSKGLLKTELYRDGLKERDLATKINRSGRNFQNVLKTSMCSVHKHSLTR</sequence>
<accession>A0A1A9ZJ66</accession>
<dbReference type="PROSITE" id="PS51257">
    <property type="entry name" value="PROKAR_LIPOPROTEIN"/>
    <property type="match status" value="1"/>
</dbReference>
<keyword evidence="2" id="KW-1185">Reference proteome</keyword>
<name>A0A1A9ZJ66_GLOPL</name>
<protein>
    <submittedName>
        <fullName evidence="1">Uncharacterized protein</fullName>
    </submittedName>
</protein>
<evidence type="ECO:0000313" key="2">
    <source>
        <dbReference type="Proteomes" id="UP000092445"/>
    </source>
</evidence>
<dbReference type="Proteomes" id="UP000092445">
    <property type="component" value="Unassembled WGS sequence"/>
</dbReference>
<dbReference type="AlphaFoldDB" id="A0A1A9ZJ66"/>
<dbReference type="VEuPathDB" id="VectorBase:GPAI016376"/>
<proteinExistence type="predicted"/>
<dbReference type="EnsemblMetazoa" id="GPAI016376-RA">
    <property type="protein sequence ID" value="GPAI016376-PA"/>
    <property type="gene ID" value="GPAI016376"/>
</dbReference>
<evidence type="ECO:0000313" key="1">
    <source>
        <dbReference type="EnsemblMetazoa" id="GPAI016376-PA"/>
    </source>
</evidence>
<organism evidence="1 2">
    <name type="scientific">Glossina pallidipes</name>
    <name type="common">Tsetse fly</name>
    <dbReference type="NCBI Taxonomy" id="7398"/>
    <lineage>
        <taxon>Eukaryota</taxon>
        <taxon>Metazoa</taxon>
        <taxon>Ecdysozoa</taxon>
        <taxon>Arthropoda</taxon>
        <taxon>Hexapoda</taxon>
        <taxon>Insecta</taxon>
        <taxon>Pterygota</taxon>
        <taxon>Neoptera</taxon>
        <taxon>Endopterygota</taxon>
        <taxon>Diptera</taxon>
        <taxon>Brachycera</taxon>
        <taxon>Muscomorpha</taxon>
        <taxon>Hippoboscoidea</taxon>
        <taxon>Glossinidae</taxon>
        <taxon>Glossina</taxon>
    </lineage>
</organism>
<reference evidence="2" key="1">
    <citation type="submission" date="2014-03" db="EMBL/GenBank/DDBJ databases">
        <authorList>
            <person name="Aksoy S."/>
            <person name="Warren W."/>
            <person name="Wilson R.K."/>
        </authorList>
    </citation>
    <scope>NUCLEOTIDE SEQUENCE [LARGE SCALE GENOMIC DNA]</scope>
    <source>
        <strain evidence="2">IAEA</strain>
    </source>
</reference>
<reference evidence="1" key="2">
    <citation type="submission" date="2020-05" db="UniProtKB">
        <authorList>
            <consortium name="EnsemblMetazoa"/>
        </authorList>
    </citation>
    <scope>IDENTIFICATION</scope>
    <source>
        <strain evidence="1">IAEA</strain>
    </source>
</reference>